<accession>A0A9N9VD71</accession>
<dbReference type="PANTHER" id="PTHR45458">
    <property type="entry name" value="SHORT-CHAIN DEHYDROGENASE/REDUCTASE SDR"/>
    <property type="match status" value="1"/>
</dbReference>
<dbReference type="InterPro" id="IPR052184">
    <property type="entry name" value="SDR_enzymes"/>
</dbReference>
<evidence type="ECO:0000313" key="2">
    <source>
        <dbReference type="Proteomes" id="UP000696573"/>
    </source>
</evidence>
<comment type="caution">
    <text evidence="1">The sequence shown here is derived from an EMBL/GenBank/DDBJ whole genome shotgun (WGS) entry which is preliminary data.</text>
</comment>
<proteinExistence type="predicted"/>
<evidence type="ECO:0008006" key="3">
    <source>
        <dbReference type="Google" id="ProtNLM"/>
    </source>
</evidence>
<dbReference type="GO" id="GO:0016616">
    <property type="term" value="F:oxidoreductase activity, acting on the CH-OH group of donors, NAD or NADP as acceptor"/>
    <property type="evidence" value="ECO:0007669"/>
    <property type="project" value="TreeGrafter"/>
</dbReference>
<dbReference type="SUPFAM" id="SSF51735">
    <property type="entry name" value="NAD(P)-binding Rossmann-fold domains"/>
    <property type="match status" value="1"/>
</dbReference>
<dbReference type="Gene3D" id="3.40.50.720">
    <property type="entry name" value="NAD(P)-binding Rossmann-like Domain"/>
    <property type="match status" value="1"/>
</dbReference>
<sequence length="294" mass="31646">MASYVVTGVNRGIGFEFLRQLSENPNSIVIGLSRNKKATEEKVKAEIGRSNIHILEADASDAAALKQAAADTSKITGGKIDYVIANAAVASEWSEYGNVESLGQEPERFEKDILDTIKINTIGPIHLFTFFLPLLRNGSAKKAIAISTGMADAEMISKFAVAISPPYAISKGALNIAVAKFDAQYRKEGILFLAISPGLVDTGKGATREYSPSTFEVLFSIKIRCTNKNTVVTEEQKKGLGAMIAQFSEYAPNWAGPITPEVSVKAVLKVIDESSIENGSGGAFISHWGNKQWL</sequence>
<dbReference type="PRINTS" id="PR00081">
    <property type="entry name" value="GDHRDH"/>
</dbReference>
<dbReference type="Pfam" id="PF00106">
    <property type="entry name" value="adh_short"/>
    <property type="match status" value="1"/>
</dbReference>
<keyword evidence="2" id="KW-1185">Reference proteome</keyword>
<dbReference type="Proteomes" id="UP000696573">
    <property type="component" value="Unassembled WGS sequence"/>
</dbReference>
<protein>
    <recommendedName>
        <fullName evidence="3">NAD(P)-binding protein</fullName>
    </recommendedName>
</protein>
<dbReference type="EMBL" id="CABFNQ020000645">
    <property type="protein sequence ID" value="CAH0020684.1"/>
    <property type="molecule type" value="Genomic_DNA"/>
</dbReference>
<dbReference type="InterPro" id="IPR036291">
    <property type="entry name" value="NAD(P)-bd_dom_sf"/>
</dbReference>
<name>A0A9N9VD71_9HYPO</name>
<dbReference type="InterPro" id="IPR002347">
    <property type="entry name" value="SDR_fam"/>
</dbReference>
<gene>
    <name evidence="1" type="ORF">CRHIZ90672A_00004496</name>
</gene>
<reference evidence="1" key="1">
    <citation type="submission" date="2021-10" db="EMBL/GenBank/DDBJ databases">
        <authorList>
            <person name="Piombo E."/>
        </authorList>
    </citation>
    <scope>NUCLEOTIDE SEQUENCE</scope>
</reference>
<evidence type="ECO:0000313" key="1">
    <source>
        <dbReference type="EMBL" id="CAH0020684.1"/>
    </source>
</evidence>
<dbReference type="AlphaFoldDB" id="A0A9N9VD71"/>
<dbReference type="OrthoDB" id="7289984at2759"/>
<organism evidence="1 2">
    <name type="scientific">Clonostachys rhizophaga</name>
    <dbReference type="NCBI Taxonomy" id="160324"/>
    <lineage>
        <taxon>Eukaryota</taxon>
        <taxon>Fungi</taxon>
        <taxon>Dikarya</taxon>
        <taxon>Ascomycota</taxon>
        <taxon>Pezizomycotina</taxon>
        <taxon>Sordariomycetes</taxon>
        <taxon>Hypocreomycetidae</taxon>
        <taxon>Hypocreales</taxon>
        <taxon>Bionectriaceae</taxon>
        <taxon>Clonostachys</taxon>
    </lineage>
</organism>
<dbReference type="PANTHER" id="PTHR45458:SF3">
    <property type="entry name" value="CHAIN DEHYDROGENASE (ATSC), PUTATIVE-RELATED"/>
    <property type="match status" value="1"/>
</dbReference>